<proteinExistence type="predicted"/>
<dbReference type="InParanoid" id="C0NLK7"/>
<dbReference type="HOGENOM" id="CLU_1331614_0_0_1"/>
<dbReference type="AlphaFoldDB" id="C0NLK7"/>
<organism evidence="2 3">
    <name type="scientific">Ajellomyces capsulatus (strain G186AR / H82 / ATCC MYA-2454 / RMSCC 2432)</name>
    <name type="common">Darling's disease fungus</name>
    <name type="synonym">Histoplasma capsulatum</name>
    <dbReference type="NCBI Taxonomy" id="447093"/>
    <lineage>
        <taxon>Eukaryota</taxon>
        <taxon>Fungi</taxon>
        <taxon>Dikarya</taxon>
        <taxon>Ascomycota</taxon>
        <taxon>Pezizomycotina</taxon>
        <taxon>Eurotiomycetes</taxon>
        <taxon>Eurotiomycetidae</taxon>
        <taxon>Onygenales</taxon>
        <taxon>Ajellomycetaceae</taxon>
        <taxon>Histoplasma</taxon>
    </lineage>
</organism>
<evidence type="ECO:0000313" key="3">
    <source>
        <dbReference type="Proteomes" id="UP000001631"/>
    </source>
</evidence>
<dbReference type="GeneID" id="69037403"/>
<accession>C0NLK7</accession>
<feature type="region of interest" description="Disordered" evidence="1">
    <location>
        <begin position="79"/>
        <end position="109"/>
    </location>
</feature>
<dbReference type="EMBL" id="GG663367">
    <property type="protein sequence ID" value="EEH07508.1"/>
    <property type="molecule type" value="Genomic_DNA"/>
</dbReference>
<sequence>MTADLRTSARLQAGASSSQIPRLGLTSTTFLHGISLGLPALERELHRFSPTAVPWKPPARKRPWIVDISIIPGLNICPSAPKPDTKSRPDHHYSTFDTHDDPNRQNETSSYLSQSSRCYRQKLASQAHSCFLFFSLLACPPPPFFFAKFLLHELAHPLTRTAEHELVTMVIVHAMVVTAFGDSQERRDRSTIHFHFLDIGTTSRNK</sequence>
<keyword evidence="3" id="KW-1185">Reference proteome</keyword>
<feature type="compositionally biased region" description="Basic and acidic residues" evidence="1">
    <location>
        <begin position="83"/>
        <end position="104"/>
    </location>
</feature>
<evidence type="ECO:0000313" key="2">
    <source>
        <dbReference type="EMBL" id="EEH07508.1"/>
    </source>
</evidence>
<reference evidence="2" key="1">
    <citation type="submission" date="2009-02" db="EMBL/GenBank/DDBJ databases">
        <title>The Genome Sequence of Ajellomyces capsulatus strain G186AR.</title>
        <authorList>
            <consortium name="The Broad Institute Genome Sequencing Platform"/>
            <person name="Champion M."/>
            <person name="Cuomo C."/>
            <person name="Ma L.-J."/>
            <person name="Henn M.R."/>
            <person name="Sil A."/>
            <person name="Goldman B."/>
            <person name="Young S.K."/>
            <person name="Kodira C.D."/>
            <person name="Zeng Q."/>
            <person name="Koehrsen M."/>
            <person name="Alvarado L."/>
            <person name="Berlin A."/>
            <person name="Borenstein D."/>
            <person name="Chen Z."/>
            <person name="Engels R."/>
            <person name="Freedman E."/>
            <person name="Gellesch M."/>
            <person name="Goldberg J."/>
            <person name="Griggs A."/>
            <person name="Gujja S."/>
            <person name="Heiman D."/>
            <person name="Hepburn T."/>
            <person name="Howarth C."/>
            <person name="Jen D."/>
            <person name="Larson L."/>
            <person name="Lewis B."/>
            <person name="Mehta T."/>
            <person name="Park D."/>
            <person name="Pearson M."/>
            <person name="Roberts A."/>
            <person name="Saif S."/>
            <person name="Shea T."/>
            <person name="Shenoy N."/>
            <person name="Sisk P."/>
            <person name="Stolte C."/>
            <person name="Sykes S."/>
            <person name="Walk T."/>
            <person name="White J."/>
            <person name="Yandava C."/>
            <person name="Klein B."/>
            <person name="McEwen J.G."/>
            <person name="Puccia R."/>
            <person name="Goldman G.H."/>
            <person name="Felipe M.S."/>
            <person name="Nino-Vega G."/>
            <person name="San-Blas G."/>
            <person name="Taylor J."/>
            <person name="Mendoza L."/>
            <person name="Galagan J."/>
            <person name="Nusbaum C."/>
            <person name="Birren B."/>
        </authorList>
    </citation>
    <scope>NUCLEOTIDE SEQUENCE</scope>
    <source>
        <strain evidence="2">G186AR</strain>
    </source>
</reference>
<evidence type="ECO:0000256" key="1">
    <source>
        <dbReference type="SAM" id="MobiDB-lite"/>
    </source>
</evidence>
<dbReference type="Proteomes" id="UP000001631">
    <property type="component" value="Unassembled WGS sequence"/>
</dbReference>
<name>C0NLK7_AJECG</name>
<gene>
    <name evidence="2" type="ORF">HCBG_04387</name>
</gene>
<protein>
    <submittedName>
        <fullName evidence="2">Uncharacterized protein</fullName>
    </submittedName>
</protein>
<dbReference type="RefSeq" id="XP_045287989.1">
    <property type="nucleotide sequence ID" value="XM_045431436.1"/>
</dbReference>